<dbReference type="InterPro" id="IPR020043">
    <property type="entry name" value="Deacetylase_Atu3266-like"/>
</dbReference>
<name>A0ABS2DTT3_9BURK</name>
<reference evidence="2 3" key="1">
    <citation type="journal article" date="2021" name="Sci. Rep.">
        <title>The distribution of antibiotic resistance genes in chicken gut microbiota commensals.</title>
        <authorList>
            <person name="Juricova H."/>
            <person name="Matiasovicova J."/>
            <person name="Kubasova T."/>
            <person name="Cejkova D."/>
            <person name="Rychlik I."/>
        </authorList>
    </citation>
    <scope>NUCLEOTIDE SEQUENCE [LARGE SCALE GENOMIC DNA]</scope>
    <source>
        <strain evidence="2 3">An829</strain>
    </source>
</reference>
<gene>
    <name evidence="2" type="ORF">H6A60_09335</name>
</gene>
<dbReference type="PANTHER" id="PTHR42717:SF1">
    <property type="entry name" value="IMIDAZOLONEPROPIONASE AND RELATED AMIDOHYDROLASES"/>
    <property type="match status" value="1"/>
</dbReference>
<organism evidence="2 3">
    <name type="scientific">Sutterella massiliensis</name>
    <dbReference type="NCBI Taxonomy" id="1816689"/>
    <lineage>
        <taxon>Bacteria</taxon>
        <taxon>Pseudomonadati</taxon>
        <taxon>Pseudomonadota</taxon>
        <taxon>Betaproteobacteria</taxon>
        <taxon>Burkholderiales</taxon>
        <taxon>Sutterellaceae</taxon>
        <taxon>Sutterella</taxon>
    </lineage>
</organism>
<dbReference type="Pfam" id="PF01979">
    <property type="entry name" value="Amidohydro_1"/>
    <property type="match status" value="1"/>
</dbReference>
<dbReference type="SUPFAM" id="SSF51556">
    <property type="entry name" value="Metallo-dependent hydrolases"/>
    <property type="match status" value="1"/>
</dbReference>
<keyword evidence="3" id="KW-1185">Reference proteome</keyword>
<sequence>MWDRLLRGAHVVSPVNGYDGRMDVAIKDGRIAAVGPNLAGEAASVESLEGLVLMPGLIDPHLHLGSVFGSPYGTRMAALAGVTTCLDMAGPVADILAHAEETGAGINVAMLEGFSPEARFGTLSPTEAQMRGYVDEVLQSGAIGVKLMGGHWPLPLETCRSMVKIANEKNAYVAWHAGSQTAGSNLKGMIEVIETVKGMRLHLAHINAYCRGRVKSVREEAEEAARLLVENPSIWSESYVSPMNGTILTCDAKGEVIDHVTRTCLATFGLPPTAEGIREAIRKGVLFVVRDTGFISELIEGEEALRVWEEKQAAGEDSAGSFPVNPALSRFMLAQAKRPDGTFVVDAISTDGGCIPRNVAIAVGLSLVKFGALTLPEFVVKTSVNPARHLRLTDRGHLTEGAAADITVFDFERQCAMETIVAGKTVMKSGELFGHSIRFVTTAAGASVLREKGFETIEIDLTGPEPERFRA</sequence>
<dbReference type="PANTHER" id="PTHR42717">
    <property type="entry name" value="DIHYDROOROTASE-RELATED"/>
    <property type="match status" value="1"/>
</dbReference>
<dbReference type="InterPro" id="IPR006680">
    <property type="entry name" value="Amidohydro-rel"/>
</dbReference>
<dbReference type="EMBL" id="JACJJC010000015">
    <property type="protein sequence ID" value="MBM6704683.1"/>
    <property type="molecule type" value="Genomic_DNA"/>
</dbReference>
<evidence type="ECO:0000259" key="1">
    <source>
        <dbReference type="Pfam" id="PF01979"/>
    </source>
</evidence>
<dbReference type="Gene3D" id="3.20.20.140">
    <property type="entry name" value="Metal-dependent hydrolases"/>
    <property type="match status" value="2"/>
</dbReference>
<dbReference type="InterPro" id="IPR011059">
    <property type="entry name" value="Metal-dep_hydrolase_composite"/>
</dbReference>
<accession>A0ABS2DTT3</accession>
<comment type="caution">
    <text evidence="2">The sequence shown here is derived from an EMBL/GenBank/DDBJ whole genome shotgun (WGS) entry which is preliminary data.</text>
</comment>
<dbReference type="Gene3D" id="2.30.40.10">
    <property type="entry name" value="Urease, subunit C, domain 1"/>
    <property type="match status" value="1"/>
</dbReference>
<dbReference type="SUPFAM" id="SSF51338">
    <property type="entry name" value="Composite domain of metallo-dependent hydrolases"/>
    <property type="match status" value="1"/>
</dbReference>
<proteinExistence type="predicted"/>
<dbReference type="Proteomes" id="UP000715095">
    <property type="component" value="Unassembled WGS sequence"/>
</dbReference>
<dbReference type="InterPro" id="IPR032466">
    <property type="entry name" value="Metal_Hydrolase"/>
</dbReference>
<evidence type="ECO:0000313" key="3">
    <source>
        <dbReference type="Proteomes" id="UP000715095"/>
    </source>
</evidence>
<feature type="domain" description="Amidohydrolase-related" evidence="1">
    <location>
        <begin position="52"/>
        <end position="422"/>
    </location>
</feature>
<evidence type="ECO:0000313" key="2">
    <source>
        <dbReference type="EMBL" id="MBM6704683.1"/>
    </source>
</evidence>
<protein>
    <submittedName>
        <fullName evidence="2">Amidohydrolase family protein</fullName>
    </submittedName>
</protein>
<dbReference type="RefSeq" id="WP_205103851.1">
    <property type="nucleotide sequence ID" value="NZ_JACJJC010000015.1"/>
</dbReference>